<sequence>MEHEIGPLIAADEQFCHQVTETFANTGVSDPAWTEKVCAMAAATDGSIQIGFGLGKYTNRNVMDAYAGISRGVEQVTVRASRRLEPDPELTIIGPIRYEIIEPLAKVRFVLEPNDCQPISFDFEFEGVLPCRAEDRTHQRTGYRVSADLVRFHQIGLCSGWLEIDGERHEMKHDSWIATRDHSWGVRYGVGTEPTDTQPRPKIPGTYDFAWSPMLMQRTDGTPYGIFLNFGFMTGPGFESRTVMGGIEHTDGRFEKFVDARPDLRYDPRNRRLLGGTVDLTLEDGSSRRLDVEAVSDTGFHLGTGKYHGFDGHHHGEWMGDLAIDGEWIADCSEPATARRVHQIRDTVVRISDSAGGTGFGNWQPLVYGEFPERGLTAESSFI</sequence>
<dbReference type="EMBL" id="CAEZTG010000011">
    <property type="protein sequence ID" value="CAB4556319.1"/>
    <property type="molecule type" value="Genomic_DNA"/>
</dbReference>
<proteinExistence type="predicted"/>
<name>A0A6J6D0Y3_9ZZZZ</name>
<evidence type="ECO:0000313" key="1">
    <source>
        <dbReference type="EMBL" id="CAB4556319.1"/>
    </source>
</evidence>
<accession>A0A6J6D0Y3</accession>
<protein>
    <submittedName>
        <fullName evidence="1">Unannotated protein</fullName>
    </submittedName>
</protein>
<organism evidence="1">
    <name type="scientific">freshwater metagenome</name>
    <dbReference type="NCBI Taxonomy" id="449393"/>
    <lineage>
        <taxon>unclassified sequences</taxon>
        <taxon>metagenomes</taxon>
        <taxon>ecological metagenomes</taxon>
    </lineage>
</organism>
<reference evidence="1" key="1">
    <citation type="submission" date="2020-05" db="EMBL/GenBank/DDBJ databases">
        <authorList>
            <person name="Chiriac C."/>
            <person name="Salcher M."/>
            <person name="Ghai R."/>
            <person name="Kavagutti S V."/>
        </authorList>
    </citation>
    <scope>NUCLEOTIDE SEQUENCE</scope>
</reference>
<gene>
    <name evidence="1" type="ORF">UFOPK1603_00221</name>
</gene>
<dbReference type="AlphaFoldDB" id="A0A6J6D0Y3"/>